<dbReference type="InterPro" id="IPR052195">
    <property type="entry name" value="Bact_Alkyl/Aryl-Sulfatase"/>
</dbReference>
<dbReference type="Gene3D" id="3.30.1050.10">
    <property type="entry name" value="SCP2 sterol-binding domain"/>
    <property type="match status" value="1"/>
</dbReference>
<protein>
    <recommendedName>
        <fullName evidence="7">Linear primary-alkylsulfatase</fullName>
        <ecNumber evidence="6">3.1.6.21</ecNumber>
    </recommendedName>
    <alternativeName>
        <fullName evidence="8">Type III linear primary-alkylsulfatase</fullName>
    </alternativeName>
</protein>
<keyword evidence="4" id="KW-0862">Zinc</keyword>
<dbReference type="PANTHER" id="PTHR43223">
    <property type="entry name" value="ALKYL/ARYL-SULFATASE"/>
    <property type="match status" value="1"/>
</dbReference>
<dbReference type="SUPFAM" id="SSF56281">
    <property type="entry name" value="Metallo-hydrolase/oxidoreductase"/>
    <property type="match status" value="1"/>
</dbReference>
<dbReference type="InterPro" id="IPR038536">
    <property type="entry name" value="Alkyl/aryl-sulf_dimr_sf"/>
</dbReference>
<dbReference type="Gene3D" id="1.25.40.880">
    <property type="entry name" value="Alkyl sulfatase, dimerisation domain"/>
    <property type="match status" value="1"/>
</dbReference>
<proteinExistence type="inferred from homology"/>
<dbReference type="RefSeq" id="WP_318955249.1">
    <property type="nucleotide sequence ID" value="NZ_CP137555.1"/>
</dbReference>
<dbReference type="Gene3D" id="3.60.15.30">
    <property type="entry name" value="Metallo-beta-lactamase domain"/>
    <property type="match status" value="1"/>
</dbReference>
<dbReference type="KEGG" id="mpaf:R5R33_06705"/>
<dbReference type="GO" id="GO:0018741">
    <property type="term" value="F:linear primary-alkylsulfatase activity"/>
    <property type="evidence" value="ECO:0007669"/>
    <property type="project" value="UniProtKB-EC"/>
</dbReference>
<dbReference type="InterPro" id="IPR036866">
    <property type="entry name" value="RibonucZ/Hydroxyglut_hydro"/>
</dbReference>
<comment type="similarity">
    <text evidence="5">Belongs to the metallo-beta-lactamase superfamily. Type III sulfatase family.</text>
</comment>
<keyword evidence="9" id="KW-0732">Signal</keyword>
<dbReference type="GO" id="GO:0046872">
    <property type="term" value="F:metal ion binding"/>
    <property type="evidence" value="ECO:0007669"/>
    <property type="project" value="UniProtKB-KW"/>
</dbReference>
<dbReference type="Proteomes" id="UP001302477">
    <property type="component" value="Chromosome"/>
</dbReference>
<evidence type="ECO:0000256" key="1">
    <source>
        <dbReference type="ARBA" id="ARBA00001947"/>
    </source>
</evidence>
<keyword evidence="2" id="KW-0479">Metal-binding</keyword>
<dbReference type="InterPro" id="IPR001279">
    <property type="entry name" value="Metallo-B-lactamas"/>
</dbReference>
<evidence type="ECO:0000313" key="11">
    <source>
        <dbReference type="EMBL" id="WOX06814.1"/>
    </source>
</evidence>
<dbReference type="EMBL" id="CP137555">
    <property type="protein sequence ID" value="WOX06814.1"/>
    <property type="molecule type" value="Genomic_DNA"/>
</dbReference>
<feature type="domain" description="Metallo-beta-lactamase" evidence="10">
    <location>
        <begin position="129"/>
        <end position="351"/>
    </location>
</feature>
<dbReference type="InterPro" id="IPR044097">
    <property type="entry name" value="Bds1/SdsA1_MBL-fold"/>
</dbReference>
<evidence type="ECO:0000256" key="2">
    <source>
        <dbReference type="ARBA" id="ARBA00022723"/>
    </source>
</evidence>
<comment type="cofactor">
    <cofactor evidence="1">
        <name>Zn(2+)</name>
        <dbReference type="ChEBI" id="CHEBI:29105"/>
    </cofactor>
</comment>
<name>A0AAU0N3F8_9GAMM</name>
<evidence type="ECO:0000256" key="4">
    <source>
        <dbReference type="ARBA" id="ARBA00022833"/>
    </source>
</evidence>
<dbReference type="EC" id="3.1.6.21" evidence="6"/>
<dbReference type="InterPro" id="IPR029229">
    <property type="entry name" value="Alkyl_sulf_C"/>
</dbReference>
<dbReference type="FunFam" id="1.25.40.880:FF:000001">
    <property type="entry name" value="SDS hydrolase SdsA1"/>
    <property type="match status" value="1"/>
</dbReference>
<dbReference type="SUPFAM" id="SSF55718">
    <property type="entry name" value="SCP-like"/>
    <property type="match status" value="1"/>
</dbReference>
<dbReference type="GO" id="GO:0018909">
    <property type="term" value="P:dodecyl sulfate metabolic process"/>
    <property type="evidence" value="ECO:0007669"/>
    <property type="project" value="InterPro"/>
</dbReference>
<evidence type="ECO:0000256" key="7">
    <source>
        <dbReference type="ARBA" id="ARBA00068034"/>
    </source>
</evidence>
<feature type="signal peptide" evidence="9">
    <location>
        <begin position="1"/>
        <end position="21"/>
    </location>
</feature>
<evidence type="ECO:0000259" key="10">
    <source>
        <dbReference type="SMART" id="SM00849"/>
    </source>
</evidence>
<dbReference type="PANTHER" id="PTHR43223:SF1">
    <property type="entry name" value="ALKYL_ARYL-SULFATASE BDS1"/>
    <property type="match status" value="1"/>
</dbReference>
<reference evidence="11 12" key="1">
    <citation type="submission" date="2023-10" db="EMBL/GenBank/DDBJ databases">
        <title>Description of Microbulbifer bruguierae sp. nov., isolated from the sediments of mangrove plant Bruguiera sexangula and comparative genomic analyses of the genus Microbulbifer.</title>
        <authorList>
            <person name="Long M."/>
        </authorList>
    </citation>
    <scope>NUCLEOTIDE SEQUENCE [LARGE SCALE GENOMIC DNA]</scope>
    <source>
        <strain evidence="11 12">SPO729</strain>
    </source>
</reference>
<dbReference type="Pfam" id="PF14863">
    <property type="entry name" value="Alkyl_sulf_dimr"/>
    <property type="match status" value="1"/>
</dbReference>
<accession>A0AAU0N3F8</accession>
<keyword evidence="3" id="KW-0378">Hydrolase</keyword>
<gene>
    <name evidence="11" type="ORF">R5R33_06705</name>
</gene>
<dbReference type="InterPro" id="IPR036527">
    <property type="entry name" value="SCP2_sterol-bd_dom_sf"/>
</dbReference>
<dbReference type="InterPro" id="IPR029228">
    <property type="entry name" value="Alkyl_sulf_dimr"/>
</dbReference>
<evidence type="ECO:0000256" key="6">
    <source>
        <dbReference type="ARBA" id="ARBA00066568"/>
    </source>
</evidence>
<feature type="chain" id="PRO_5043468095" description="Linear primary-alkylsulfatase" evidence="9">
    <location>
        <begin position="22"/>
        <end position="658"/>
    </location>
</feature>
<dbReference type="Pfam" id="PF00753">
    <property type="entry name" value="Lactamase_B"/>
    <property type="match status" value="1"/>
</dbReference>
<sequence length="658" mass="73141">MLKVMMASGLGALMMSGFCTAAIAKTEATPKPASAVTLAQQQAVRDELPFADRKDFELAEKGLLKRPQNVEIRDDQGNLVWSLEQYDFLSGEQSYDTINPSLERQAKLNMHYGLYKVTDRIYQVRGYDLSNITFVAGDTGWIVFDPLLTPAPAKAAFKLVTENLGERPVRAVVYSHAHIDHFGGVKGVVSQQQVDSGEVQVIAPRGFMEHAVKENVLAGNAMLRRGSLQYGNVLAKGPKGQVDSAIGKGASTGVIGLIAPTRTIDKDEETLVIDGIEMRFQNTPHTESPAEMNTYFPQFKALWTAENVTGTLHNVYTLRGAEIRDAQGWSKYINRLIHGYGKEAEVIFASHSWPRWGNEYLLEVLRKQRDIYGYLHDQTLNLANKGVTISEIQDAITVPDSLAHEWYNRGYHGSYKHNAKGIINKYLGYFDMNPANLNPLSPADSGPRYVEALGGAEAVMQKAREAFDKGDYRWAAELLNHLVFAQPDNTDARLLQADIFEQMGYQAENMGWRNAYLVGAYELRNGPPTGALATRGGPDFISAMSTELMFDFVGVKLDTDKAEGKELIINFVLPDRDETFLLELANSHLNNIAGVQSKGADVTVTMNRSDLDKLFTKQQSFQELVKSGALKMDGEPQAFIQLMSMLEEFPFWFNVVTP</sequence>
<dbReference type="AlphaFoldDB" id="A0AAU0N3F8"/>
<dbReference type="CDD" id="cd07710">
    <property type="entry name" value="arylsulfatase_Sdsa1-like_MBL-fold"/>
    <property type="match status" value="1"/>
</dbReference>
<evidence type="ECO:0000256" key="3">
    <source>
        <dbReference type="ARBA" id="ARBA00022801"/>
    </source>
</evidence>
<dbReference type="SMART" id="SM00849">
    <property type="entry name" value="Lactamase_B"/>
    <property type="match status" value="1"/>
</dbReference>
<evidence type="ECO:0000256" key="8">
    <source>
        <dbReference type="ARBA" id="ARBA00075789"/>
    </source>
</evidence>
<evidence type="ECO:0000313" key="12">
    <source>
        <dbReference type="Proteomes" id="UP001302477"/>
    </source>
</evidence>
<organism evidence="11 12">
    <name type="scientific">Microbulbifer pacificus</name>
    <dbReference type="NCBI Taxonomy" id="407164"/>
    <lineage>
        <taxon>Bacteria</taxon>
        <taxon>Pseudomonadati</taxon>
        <taxon>Pseudomonadota</taxon>
        <taxon>Gammaproteobacteria</taxon>
        <taxon>Cellvibrionales</taxon>
        <taxon>Microbulbiferaceae</taxon>
        <taxon>Microbulbifer</taxon>
    </lineage>
</organism>
<evidence type="ECO:0000256" key="5">
    <source>
        <dbReference type="ARBA" id="ARBA00033751"/>
    </source>
</evidence>
<dbReference type="FunFam" id="3.60.15.30:FF:000001">
    <property type="entry name" value="Alkyl/aryl-sulfatase BDS1"/>
    <property type="match status" value="1"/>
</dbReference>
<dbReference type="GO" id="GO:0046983">
    <property type="term" value="F:protein dimerization activity"/>
    <property type="evidence" value="ECO:0007669"/>
    <property type="project" value="InterPro"/>
</dbReference>
<evidence type="ECO:0000256" key="9">
    <source>
        <dbReference type="SAM" id="SignalP"/>
    </source>
</evidence>
<dbReference type="Pfam" id="PF14864">
    <property type="entry name" value="Alkyl_sulf_C"/>
    <property type="match status" value="1"/>
</dbReference>
<dbReference type="GO" id="GO:0030288">
    <property type="term" value="C:outer membrane-bounded periplasmic space"/>
    <property type="evidence" value="ECO:0007669"/>
    <property type="project" value="TreeGrafter"/>
</dbReference>
<keyword evidence="12" id="KW-1185">Reference proteome</keyword>